<dbReference type="Proteomes" id="UP001630127">
    <property type="component" value="Unassembled WGS sequence"/>
</dbReference>
<sequence length="129" mass="14692">MGLVNLSHFMQFCDKSEKYSQCPIGSIAGRGTKQPYFSPKSYRRGAPSTSSSAKVVGTERRKKMDRPNTTISQEVFDDEEEYTELTIYDQCDEEEAIDLLPVEDETLVVRQVMTTLKVGKRNHKGMMEN</sequence>
<dbReference type="AlphaFoldDB" id="A0ABD2Y7S7"/>
<accession>A0ABD2Y7S7</accession>
<evidence type="ECO:0000313" key="2">
    <source>
        <dbReference type="EMBL" id="KAL3503532.1"/>
    </source>
</evidence>
<dbReference type="EMBL" id="JBJUIK010000015">
    <property type="protein sequence ID" value="KAL3503532.1"/>
    <property type="molecule type" value="Genomic_DNA"/>
</dbReference>
<evidence type="ECO:0000256" key="1">
    <source>
        <dbReference type="SAM" id="MobiDB-lite"/>
    </source>
</evidence>
<organism evidence="2 3">
    <name type="scientific">Cinchona calisaya</name>
    <dbReference type="NCBI Taxonomy" id="153742"/>
    <lineage>
        <taxon>Eukaryota</taxon>
        <taxon>Viridiplantae</taxon>
        <taxon>Streptophyta</taxon>
        <taxon>Embryophyta</taxon>
        <taxon>Tracheophyta</taxon>
        <taxon>Spermatophyta</taxon>
        <taxon>Magnoliopsida</taxon>
        <taxon>eudicotyledons</taxon>
        <taxon>Gunneridae</taxon>
        <taxon>Pentapetalae</taxon>
        <taxon>asterids</taxon>
        <taxon>lamiids</taxon>
        <taxon>Gentianales</taxon>
        <taxon>Rubiaceae</taxon>
        <taxon>Cinchonoideae</taxon>
        <taxon>Cinchoneae</taxon>
        <taxon>Cinchona</taxon>
    </lineage>
</organism>
<reference evidence="2 3" key="1">
    <citation type="submission" date="2024-11" db="EMBL/GenBank/DDBJ databases">
        <title>A near-complete genome assembly of Cinchona calisaya.</title>
        <authorList>
            <person name="Lian D.C."/>
            <person name="Zhao X.W."/>
            <person name="Wei L."/>
        </authorList>
    </citation>
    <scope>NUCLEOTIDE SEQUENCE [LARGE SCALE GENOMIC DNA]</scope>
    <source>
        <tissue evidence="2">Nenye</tissue>
    </source>
</reference>
<gene>
    <name evidence="2" type="ORF">ACH5RR_037981</name>
</gene>
<keyword evidence="3" id="KW-1185">Reference proteome</keyword>
<feature type="region of interest" description="Disordered" evidence="1">
    <location>
        <begin position="28"/>
        <end position="66"/>
    </location>
</feature>
<protein>
    <submittedName>
        <fullName evidence="2">Uncharacterized protein</fullName>
    </submittedName>
</protein>
<name>A0ABD2Y7S7_9GENT</name>
<comment type="caution">
    <text evidence="2">The sequence shown here is derived from an EMBL/GenBank/DDBJ whole genome shotgun (WGS) entry which is preliminary data.</text>
</comment>
<evidence type="ECO:0000313" key="3">
    <source>
        <dbReference type="Proteomes" id="UP001630127"/>
    </source>
</evidence>
<proteinExistence type="predicted"/>